<keyword evidence="5" id="KW-0552">Olfaction</keyword>
<dbReference type="GO" id="GO:0007165">
    <property type="term" value="P:signal transduction"/>
    <property type="evidence" value="ECO:0007669"/>
    <property type="project" value="UniProtKB-KW"/>
</dbReference>
<evidence type="ECO:0000256" key="6">
    <source>
        <dbReference type="ARBA" id="ARBA00022989"/>
    </source>
</evidence>
<dbReference type="AlphaFoldDB" id="A0A1B6KDT9"/>
<accession>A0A1B6KDT9</accession>
<evidence type="ECO:0000256" key="5">
    <source>
        <dbReference type="ARBA" id="ARBA00022725"/>
    </source>
</evidence>
<keyword evidence="2" id="KW-1003">Cell membrane</keyword>
<feature type="transmembrane region" description="Helical" evidence="10">
    <location>
        <begin position="6"/>
        <end position="26"/>
    </location>
</feature>
<evidence type="ECO:0000256" key="8">
    <source>
        <dbReference type="ARBA" id="ARBA00023170"/>
    </source>
</evidence>
<dbReference type="GO" id="GO:0005549">
    <property type="term" value="F:odorant binding"/>
    <property type="evidence" value="ECO:0007669"/>
    <property type="project" value="InterPro"/>
</dbReference>
<dbReference type="GO" id="GO:0005886">
    <property type="term" value="C:plasma membrane"/>
    <property type="evidence" value="ECO:0007669"/>
    <property type="project" value="UniProtKB-SubCell"/>
</dbReference>
<protein>
    <recommendedName>
        <fullName evidence="12">Odorant receptor</fullName>
    </recommendedName>
</protein>
<dbReference type="EMBL" id="GEBQ01030357">
    <property type="protein sequence ID" value="JAT09620.1"/>
    <property type="molecule type" value="Transcribed_RNA"/>
</dbReference>
<evidence type="ECO:0000256" key="10">
    <source>
        <dbReference type="SAM" id="Phobius"/>
    </source>
</evidence>
<keyword evidence="7 10" id="KW-0472">Membrane</keyword>
<gene>
    <name evidence="11" type="ORF">g.50373</name>
</gene>
<dbReference type="InterPro" id="IPR004117">
    <property type="entry name" value="7tm6_olfct_rcpt"/>
</dbReference>
<keyword evidence="4 10" id="KW-0812">Transmembrane</keyword>
<evidence type="ECO:0008006" key="12">
    <source>
        <dbReference type="Google" id="ProtNLM"/>
    </source>
</evidence>
<dbReference type="GO" id="GO:0004984">
    <property type="term" value="F:olfactory receptor activity"/>
    <property type="evidence" value="ECO:0007669"/>
    <property type="project" value="InterPro"/>
</dbReference>
<dbReference type="Pfam" id="PF02949">
    <property type="entry name" value="7tm_6"/>
    <property type="match status" value="1"/>
</dbReference>
<evidence type="ECO:0000256" key="9">
    <source>
        <dbReference type="ARBA" id="ARBA00023224"/>
    </source>
</evidence>
<evidence type="ECO:0000313" key="11">
    <source>
        <dbReference type="EMBL" id="JAT09620.1"/>
    </source>
</evidence>
<evidence type="ECO:0000256" key="3">
    <source>
        <dbReference type="ARBA" id="ARBA00022606"/>
    </source>
</evidence>
<dbReference type="PANTHER" id="PTHR21137">
    <property type="entry name" value="ODORANT RECEPTOR"/>
    <property type="match status" value="1"/>
</dbReference>
<organism evidence="11">
    <name type="scientific">Graphocephala atropunctata</name>
    <dbReference type="NCBI Taxonomy" id="36148"/>
    <lineage>
        <taxon>Eukaryota</taxon>
        <taxon>Metazoa</taxon>
        <taxon>Ecdysozoa</taxon>
        <taxon>Arthropoda</taxon>
        <taxon>Hexapoda</taxon>
        <taxon>Insecta</taxon>
        <taxon>Pterygota</taxon>
        <taxon>Neoptera</taxon>
        <taxon>Paraneoptera</taxon>
        <taxon>Hemiptera</taxon>
        <taxon>Auchenorrhyncha</taxon>
        <taxon>Membracoidea</taxon>
        <taxon>Cicadellidae</taxon>
        <taxon>Cicadellinae</taxon>
        <taxon>Cicadellini</taxon>
        <taxon>Graphocephala</taxon>
    </lineage>
</organism>
<keyword evidence="3" id="KW-0716">Sensory transduction</keyword>
<feature type="transmembrane region" description="Helical" evidence="10">
    <location>
        <begin position="33"/>
        <end position="50"/>
    </location>
</feature>
<name>A0A1B6KDT9_9HEMI</name>
<evidence type="ECO:0000256" key="7">
    <source>
        <dbReference type="ARBA" id="ARBA00023136"/>
    </source>
</evidence>
<reference evidence="11" key="1">
    <citation type="submission" date="2015-11" db="EMBL/GenBank/DDBJ databases">
        <title>De novo transcriptome assembly of four potential Pierce s Disease insect vectors from Arizona vineyards.</title>
        <authorList>
            <person name="Tassone E.E."/>
        </authorList>
    </citation>
    <scope>NUCLEOTIDE SEQUENCE</scope>
</reference>
<comment type="subcellular location">
    <subcellularLocation>
        <location evidence="1">Cell membrane</location>
        <topology evidence="1">Multi-pass membrane protein</topology>
    </subcellularLocation>
</comment>
<evidence type="ECO:0000256" key="1">
    <source>
        <dbReference type="ARBA" id="ARBA00004651"/>
    </source>
</evidence>
<keyword evidence="9" id="KW-0807">Transducer</keyword>
<proteinExistence type="predicted"/>
<evidence type="ECO:0000256" key="2">
    <source>
        <dbReference type="ARBA" id="ARBA00022475"/>
    </source>
</evidence>
<dbReference type="PANTHER" id="PTHR21137:SF35">
    <property type="entry name" value="ODORANT RECEPTOR 19A-RELATED"/>
    <property type="match status" value="1"/>
</dbReference>
<evidence type="ECO:0000256" key="4">
    <source>
        <dbReference type="ARBA" id="ARBA00022692"/>
    </source>
</evidence>
<sequence length="131" mass="14899">MIFLEVVLTSQIAICFCGFHVIQAVYTGESTRLFKFFIGVGVFTLMLFVYCTSGQKLINKSEELHNNLYFCPWPERSESFKRAVHLCQTNTKKALVIDGTLTIPANLHTFVNSMKAVFSYLNFLLAIKDKS</sequence>
<keyword evidence="8" id="KW-0675">Receptor</keyword>
<keyword evidence="6 10" id="KW-1133">Transmembrane helix</keyword>